<dbReference type="PANTHER" id="PTHR30182:SF12">
    <property type="entry name" value="L-SERINE DEHYDRATASE, BETA CHAIN-RELATED"/>
    <property type="match status" value="1"/>
</dbReference>
<accession>A0A3N1XMX5</accession>
<organism evidence="14 15">
    <name type="scientific">Mobilisporobacter senegalensis</name>
    <dbReference type="NCBI Taxonomy" id="1329262"/>
    <lineage>
        <taxon>Bacteria</taxon>
        <taxon>Bacillati</taxon>
        <taxon>Bacillota</taxon>
        <taxon>Clostridia</taxon>
        <taxon>Lachnospirales</taxon>
        <taxon>Lachnospiraceae</taxon>
        <taxon>Mobilisporobacter</taxon>
    </lineage>
</organism>
<evidence type="ECO:0000256" key="9">
    <source>
        <dbReference type="ARBA" id="ARBA00023239"/>
    </source>
</evidence>
<evidence type="ECO:0000256" key="7">
    <source>
        <dbReference type="ARBA" id="ARBA00023004"/>
    </source>
</evidence>
<keyword evidence="4 11" id="KW-0312">Gluconeogenesis</keyword>
<dbReference type="PROSITE" id="PS51671">
    <property type="entry name" value="ACT"/>
    <property type="match status" value="1"/>
</dbReference>
<evidence type="ECO:0000256" key="4">
    <source>
        <dbReference type="ARBA" id="ARBA00022432"/>
    </source>
</evidence>
<comment type="similarity">
    <text evidence="3 11 12">Belongs to the iron-sulfur dependent L-serine dehydratase family.</text>
</comment>
<evidence type="ECO:0000256" key="1">
    <source>
        <dbReference type="ARBA" id="ARBA00001966"/>
    </source>
</evidence>
<dbReference type="InterPro" id="IPR029009">
    <property type="entry name" value="ASB_dom_sf"/>
</dbReference>
<keyword evidence="7 11" id="KW-0408">Iron</keyword>
<dbReference type="SUPFAM" id="SSF55021">
    <property type="entry name" value="ACT-like"/>
    <property type="match status" value="1"/>
</dbReference>
<evidence type="ECO:0000313" key="14">
    <source>
        <dbReference type="EMBL" id="ROR27481.1"/>
    </source>
</evidence>
<dbReference type="Proteomes" id="UP000273083">
    <property type="component" value="Unassembled WGS sequence"/>
</dbReference>
<protein>
    <recommendedName>
        <fullName evidence="11">L-serine deaminase</fullName>
    </recommendedName>
</protein>
<dbReference type="GO" id="GO:0003941">
    <property type="term" value="F:L-serine ammonia-lyase activity"/>
    <property type="evidence" value="ECO:0007669"/>
    <property type="project" value="UniProtKB-UniRule"/>
</dbReference>
<keyword evidence="15" id="KW-1185">Reference proteome</keyword>
<dbReference type="InterPro" id="IPR045865">
    <property type="entry name" value="ACT-like_dom_sf"/>
</dbReference>
<proteinExistence type="inferred from homology"/>
<keyword evidence="6 11" id="KW-0479">Metal-binding</keyword>
<dbReference type="AlphaFoldDB" id="A0A3N1XMX5"/>
<dbReference type="InterPro" id="IPR002912">
    <property type="entry name" value="ACT_dom"/>
</dbReference>
<dbReference type="GO" id="GO:0051539">
    <property type="term" value="F:4 iron, 4 sulfur cluster binding"/>
    <property type="evidence" value="ECO:0007669"/>
    <property type="project" value="UniProtKB-UniRule"/>
</dbReference>
<dbReference type="UniPathway" id="UPA00138"/>
<dbReference type="Gene3D" id="3.30.70.260">
    <property type="match status" value="1"/>
</dbReference>
<evidence type="ECO:0000256" key="3">
    <source>
        <dbReference type="ARBA" id="ARBA00008636"/>
    </source>
</evidence>
<dbReference type="FunFam" id="3.30.70.260:FF:000008">
    <property type="entry name" value="D-3-phosphoglycerate dehydrogenase, chloroplastic"/>
    <property type="match status" value="1"/>
</dbReference>
<comment type="cofactor">
    <cofactor evidence="1 12">
        <name>[4Fe-4S] cluster</name>
        <dbReference type="ChEBI" id="CHEBI:49883"/>
    </cofactor>
</comment>
<evidence type="ECO:0000256" key="5">
    <source>
        <dbReference type="ARBA" id="ARBA00022485"/>
    </source>
</evidence>
<dbReference type="CDD" id="cd04903">
    <property type="entry name" value="ACT_LSD"/>
    <property type="match status" value="1"/>
</dbReference>
<comment type="catalytic activity">
    <reaction evidence="10 11 12">
        <text>L-serine = pyruvate + NH4(+)</text>
        <dbReference type="Rhea" id="RHEA:19169"/>
        <dbReference type="ChEBI" id="CHEBI:15361"/>
        <dbReference type="ChEBI" id="CHEBI:28938"/>
        <dbReference type="ChEBI" id="CHEBI:33384"/>
        <dbReference type="EC" id="4.3.1.17"/>
    </reaction>
</comment>
<dbReference type="GO" id="GO:0006094">
    <property type="term" value="P:gluconeogenesis"/>
    <property type="evidence" value="ECO:0007669"/>
    <property type="project" value="UniProtKB-UniRule"/>
</dbReference>
<dbReference type="InterPro" id="IPR005131">
    <property type="entry name" value="Ser_deHydtase_bsu"/>
</dbReference>
<feature type="domain" description="ACT" evidence="13">
    <location>
        <begin position="150"/>
        <end position="222"/>
    </location>
</feature>
<dbReference type="InterPro" id="IPR004643">
    <property type="entry name" value="Fe-S_L-Ser_bsu"/>
</dbReference>
<dbReference type="EMBL" id="RJVG01000006">
    <property type="protein sequence ID" value="ROR27481.1"/>
    <property type="molecule type" value="Genomic_DNA"/>
</dbReference>
<comment type="pathway">
    <text evidence="2 11">Carbohydrate biosynthesis; gluconeogenesis.</text>
</comment>
<comment type="caution">
    <text evidence="14">The sequence shown here is derived from an EMBL/GenBank/DDBJ whole genome shotgun (WGS) entry which is preliminary data.</text>
</comment>
<dbReference type="Gene3D" id="3.30.1330.90">
    <property type="entry name" value="D-3-phosphoglycerate dehydrogenase, domain 3"/>
    <property type="match status" value="1"/>
</dbReference>
<evidence type="ECO:0000256" key="12">
    <source>
        <dbReference type="RuleBase" id="RU366059"/>
    </source>
</evidence>
<dbReference type="GO" id="GO:0046872">
    <property type="term" value="F:metal ion binding"/>
    <property type="evidence" value="ECO:0007669"/>
    <property type="project" value="UniProtKB-UniRule"/>
</dbReference>
<keyword evidence="9 11" id="KW-0456">Lyase</keyword>
<dbReference type="InterPro" id="IPR051318">
    <property type="entry name" value="Fe-S_L-Ser"/>
</dbReference>
<dbReference type="NCBIfam" id="TIGR00719">
    <property type="entry name" value="sda_beta"/>
    <property type="match status" value="1"/>
</dbReference>
<dbReference type="RefSeq" id="WP_123609724.1">
    <property type="nucleotide sequence ID" value="NZ_RJVG01000006.1"/>
</dbReference>
<evidence type="ECO:0000256" key="8">
    <source>
        <dbReference type="ARBA" id="ARBA00023014"/>
    </source>
</evidence>
<evidence type="ECO:0000259" key="13">
    <source>
        <dbReference type="PROSITE" id="PS51671"/>
    </source>
</evidence>
<dbReference type="PANTHER" id="PTHR30182">
    <property type="entry name" value="L-SERINE DEHYDRATASE"/>
    <property type="match status" value="1"/>
</dbReference>
<dbReference type="PIRSF" id="PIRSF036692">
    <property type="entry name" value="SDH_B"/>
    <property type="match status" value="1"/>
</dbReference>
<gene>
    <name evidence="14" type="ORF">EDD66_106178</name>
</gene>
<dbReference type="Pfam" id="PF01842">
    <property type="entry name" value="ACT"/>
    <property type="match status" value="1"/>
</dbReference>
<sequence length="222" mass="24503">MQEMSVFDIIGPNMIGPSSSHTAGALKIALLAGRLIDGKIMKAEFTLYGSFAETYQGHGTDKALVAGILGFGTEDTRIKYSFEFAKKNGLEYRFVLNKTEKDVHPNTVDIKLYTQDNEITLVRGISIGGGNCKVEKINDIEVSLTGNYNTILVRQKDTFGVVAQITKVLSENQINIAFMRLYRENKGQLAYTIIEVDQPIPKAIAGKLKELPNIETVNIISI</sequence>
<evidence type="ECO:0000256" key="2">
    <source>
        <dbReference type="ARBA" id="ARBA00004742"/>
    </source>
</evidence>
<reference evidence="14 15" key="1">
    <citation type="submission" date="2018-11" db="EMBL/GenBank/DDBJ databases">
        <title>Genomic Encyclopedia of Type Strains, Phase IV (KMG-IV): sequencing the most valuable type-strain genomes for metagenomic binning, comparative biology and taxonomic classification.</title>
        <authorList>
            <person name="Goeker M."/>
        </authorList>
    </citation>
    <scope>NUCLEOTIDE SEQUENCE [LARGE SCALE GENOMIC DNA]</scope>
    <source>
        <strain evidence="14 15">DSM 26537</strain>
    </source>
</reference>
<name>A0A3N1XMX5_9FIRM</name>
<keyword evidence="5 11" id="KW-0004">4Fe-4S</keyword>
<keyword evidence="8 11" id="KW-0411">Iron-sulfur</keyword>
<evidence type="ECO:0000256" key="6">
    <source>
        <dbReference type="ARBA" id="ARBA00022723"/>
    </source>
</evidence>
<evidence type="ECO:0000313" key="15">
    <source>
        <dbReference type="Proteomes" id="UP000273083"/>
    </source>
</evidence>
<dbReference type="OrthoDB" id="9813137at2"/>
<dbReference type="SUPFAM" id="SSF143548">
    <property type="entry name" value="Serine metabolism enzymes domain"/>
    <property type="match status" value="1"/>
</dbReference>
<evidence type="ECO:0000256" key="11">
    <source>
        <dbReference type="PIRNR" id="PIRNR036692"/>
    </source>
</evidence>
<evidence type="ECO:0000256" key="10">
    <source>
        <dbReference type="ARBA" id="ARBA00049406"/>
    </source>
</evidence>
<dbReference type="Pfam" id="PF03315">
    <property type="entry name" value="SDH_beta"/>
    <property type="match status" value="1"/>
</dbReference>